<gene>
    <name evidence="1" type="ORF">H6F41_09700</name>
</gene>
<protein>
    <recommendedName>
        <fullName evidence="3">DUF4145 domain-containing protein</fullName>
    </recommendedName>
</protein>
<comment type="caution">
    <text evidence="1">The sequence shown here is derived from an EMBL/GenBank/DDBJ whole genome shotgun (WGS) entry which is preliminary data.</text>
</comment>
<proteinExistence type="predicted"/>
<accession>A0ABR7ZWT2</accession>
<evidence type="ECO:0000313" key="2">
    <source>
        <dbReference type="Proteomes" id="UP000642094"/>
    </source>
</evidence>
<dbReference type="EMBL" id="JACJQB010000015">
    <property type="protein sequence ID" value="MBD2188418.1"/>
    <property type="molecule type" value="Genomic_DNA"/>
</dbReference>
<keyword evidence="2" id="KW-1185">Reference proteome</keyword>
<sequence length="147" mass="17052">MLLSLNSTSMPLGLVSLFSKNWLFLPRNISDHKLTRSQILQRKERIAKLVAIGEFESAFLSLWIFAEILLRRYARQALIPVDRLPTVLMLHHLHDQEQISTKQFVRTMALSEIRNRVAHGFEVKSPLNDAIERLLSLVDEFITMQKT</sequence>
<name>A0ABR7ZWT2_9CYAN</name>
<reference evidence="1 2" key="1">
    <citation type="journal article" date="2020" name="ISME J.">
        <title>Comparative genomics reveals insights into cyanobacterial evolution and habitat adaptation.</title>
        <authorList>
            <person name="Chen M.Y."/>
            <person name="Teng W.K."/>
            <person name="Zhao L."/>
            <person name="Hu C.X."/>
            <person name="Zhou Y.K."/>
            <person name="Han B.P."/>
            <person name="Song L.R."/>
            <person name="Shu W.S."/>
        </authorList>
    </citation>
    <scope>NUCLEOTIDE SEQUENCE [LARGE SCALE GENOMIC DNA]</scope>
    <source>
        <strain evidence="1 2">FACHB-723</strain>
    </source>
</reference>
<evidence type="ECO:0008006" key="3">
    <source>
        <dbReference type="Google" id="ProtNLM"/>
    </source>
</evidence>
<evidence type="ECO:0000313" key="1">
    <source>
        <dbReference type="EMBL" id="MBD2188418.1"/>
    </source>
</evidence>
<organism evidence="1 2">
    <name type="scientific">Pseudanabaena mucicola FACHB-723</name>
    <dbReference type="NCBI Taxonomy" id="2692860"/>
    <lineage>
        <taxon>Bacteria</taxon>
        <taxon>Bacillati</taxon>
        <taxon>Cyanobacteriota</taxon>
        <taxon>Cyanophyceae</taxon>
        <taxon>Pseudanabaenales</taxon>
        <taxon>Pseudanabaenaceae</taxon>
        <taxon>Pseudanabaena</taxon>
    </lineage>
</organism>
<dbReference type="Proteomes" id="UP000642094">
    <property type="component" value="Unassembled WGS sequence"/>
</dbReference>